<protein>
    <submittedName>
        <fullName evidence="2">Uncharacterized protein</fullName>
    </submittedName>
</protein>
<reference evidence="2 3" key="1">
    <citation type="submission" date="2024-05" db="EMBL/GenBank/DDBJ databases">
        <title>Genome sequencing and assembly of Indian major carp, Cirrhinus mrigala (Hamilton, 1822).</title>
        <authorList>
            <person name="Mohindra V."/>
            <person name="Chowdhury L.M."/>
            <person name="Lal K."/>
            <person name="Jena J.K."/>
        </authorList>
    </citation>
    <scope>NUCLEOTIDE SEQUENCE [LARGE SCALE GENOMIC DNA]</scope>
    <source>
        <strain evidence="2">CM1030</strain>
        <tissue evidence="2">Blood</tissue>
    </source>
</reference>
<comment type="caution">
    <text evidence="2">The sequence shown here is derived from an EMBL/GenBank/DDBJ whole genome shotgun (WGS) entry which is preliminary data.</text>
</comment>
<dbReference type="AlphaFoldDB" id="A0ABD0N830"/>
<feature type="non-terminal residue" evidence="2">
    <location>
        <position position="1"/>
    </location>
</feature>
<feature type="region of interest" description="Disordered" evidence="1">
    <location>
        <begin position="31"/>
        <end position="53"/>
    </location>
</feature>
<evidence type="ECO:0000256" key="1">
    <source>
        <dbReference type="SAM" id="MobiDB-lite"/>
    </source>
</evidence>
<accession>A0ABD0N830</accession>
<dbReference type="EMBL" id="JAMKFB020000023">
    <property type="protein sequence ID" value="KAL0158240.1"/>
    <property type="molecule type" value="Genomic_DNA"/>
</dbReference>
<organism evidence="2 3">
    <name type="scientific">Cirrhinus mrigala</name>
    <name type="common">Mrigala</name>
    <dbReference type="NCBI Taxonomy" id="683832"/>
    <lineage>
        <taxon>Eukaryota</taxon>
        <taxon>Metazoa</taxon>
        <taxon>Chordata</taxon>
        <taxon>Craniata</taxon>
        <taxon>Vertebrata</taxon>
        <taxon>Euteleostomi</taxon>
        <taxon>Actinopterygii</taxon>
        <taxon>Neopterygii</taxon>
        <taxon>Teleostei</taxon>
        <taxon>Ostariophysi</taxon>
        <taxon>Cypriniformes</taxon>
        <taxon>Cyprinidae</taxon>
        <taxon>Labeoninae</taxon>
        <taxon>Labeonini</taxon>
        <taxon>Cirrhinus</taxon>
    </lineage>
</organism>
<keyword evidence="3" id="KW-1185">Reference proteome</keyword>
<sequence length="82" mass="8748">SGPRSSGSDPQTVVSDCVVVRASAGTIRTTSLSRSPTFRHNPFNEDSDTNTSADITPVHVASRHTYTTGEDAEITNTELEVI</sequence>
<name>A0ABD0N830_CIRMR</name>
<dbReference type="Proteomes" id="UP001529510">
    <property type="component" value="Unassembled WGS sequence"/>
</dbReference>
<proteinExistence type="predicted"/>
<evidence type="ECO:0000313" key="3">
    <source>
        <dbReference type="Proteomes" id="UP001529510"/>
    </source>
</evidence>
<gene>
    <name evidence="2" type="ORF">M9458_046316</name>
</gene>
<evidence type="ECO:0000313" key="2">
    <source>
        <dbReference type="EMBL" id="KAL0158240.1"/>
    </source>
</evidence>
<feature type="non-terminal residue" evidence="2">
    <location>
        <position position="82"/>
    </location>
</feature>